<comment type="subcellular location">
    <subcellularLocation>
        <location evidence="1">Membrane</location>
        <topology evidence="1">Single-pass membrane protein</topology>
    </subcellularLocation>
</comment>
<evidence type="ECO:0000259" key="6">
    <source>
        <dbReference type="Pfam" id="PF04357"/>
    </source>
</evidence>
<keyword evidence="4" id="KW-0472">Membrane</keyword>
<evidence type="ECO:0000256" key="1">
    <source>
        <dbReference type="ARBA" id="ARBA00004167"/>
    </source>
</evidence>
<dbReference type="EMBL" id="MEUB01000007">
    <property type="protein sequence ID" value="OGC24719.1"/>
    <property type="molecule type" value="Genomic_DNA"/>
</dbReference>
<evidence type="ECO:0000313" key="7">
    <source>
        <dbReference type="EMBL" id="OGC24719.1"/>
    </source>
</evidence>
<dbReference type="GO" id="GO:0009306">
    <property type="term" value="P:protein secretion"/>
    <property type="evidence" value="ECO:0007669"/>
    <property type="project" value="InterPro"/>
</dbReference>
<keyword evidence="5" id="KW-0732">Signal</keyword>
<evidence type="ECO:0000313" key="8">
    <source>
        <dbReference type="Proteomes" id="UP000178417"/>
    </source>
</evidence>
<evidence type="ECO:0000256" key="2">
    <source>
        <dbReference type="ARBA" id="ARBA00022692"/>
    </source>
</evidence>
<reference evidence="7 8" key="1">
    <citation type="journal article" date="2016" name="Nat. Commun.">
        <title>Thousands of microbial genomes shed light on interconnected biogeochemical processes in an aquifer system.</title>
        <authorList>
            <person name="Anantharaman K."/>
            <person name="Brown C.T."/>
            <person name="Hug L.A."/>
            <person name="Sharon I."/>
            <person name="Castelle C.J."/>
            <person name="Probst A.J."/>
            <person name="Thomas B.C."/>
            <person name="Singh A."/>
            <person name="Wilkins M.J."/>
            <person name="Karaoz U."/>
            <person name="Brodie E.L."/>
            <person name="Williams K.H."/>
            <person name="Hubbard S.S."/>
            <person name="Banfield J.F."/>
        </authorList>
    </citation>
    <scope>NUCLEOTIDE SEQUENCE [LARGE SCALE GENOMIC DNA]</scope>
</reference>
<dbReference type="Proteomes" id="UP000178417">
    <property type="component" value="Unassembled WGS sequence"/>
</dbReference>
<evidence type="ECO:0000256" key="5">
    <source>
        <dbReference type="SAM" id="SignalP"/>
    </source>
</evidence>
<proteinExistence type="predicted"/>
<protein>
    <recommendedName>
        <fullName evidence="6">Translocation and assembly module TamB C-terminal domain-containing protein</fullName>
    </recommendedName>
</protein>
<dbReference type="InterPro" id="IPR007452">
    <property type="entry name" value="TamB_C"/>
</dbReference>
<accession>A0A1F4SWA5</accession>
<evidence type="ECO:0000256" key="4">
    <source>
        <dbReference type="ARBA" id="ARBA00023136"/>
    </source>
</evidence>
<dbReference type="GO" id="GO:0090313">
    <property type="term" value="P:regulation of protein targeting to membrane"/>
    <property type="evidence" value="ECO:0007669"/>
    <property type="project" value="TreeGrafter"/>
</dbReference>
<evidence type="ECO:0000256" key="3">
    <source>
        <dbReference type="ARBA" id="ARBA00022989"/>
    </source>
</evidence>
<dbReference type="STRING" id="1802579.A2310_04460"/>
<name>A0A1F4SWA5_UNCSA</name>
<keyword evidence="2" id="KW-0812">Transmembrane</keyword>
<organism evidence="7 8">
    <name type="scientific">candidate division WOR-1 bacterium RIFOXYB2_FULL_37_13</name>
    <dbReference type="NCBI Taxonomy" id="1802579"/>
    <lineage>
        <taxon>Bacteria</taxon>
        <taxon>Bacillati</taxon>
        <taxon>Saganbacteria</taxon>
    </lineage>
</organism>
<comment type="caution">
    <text evidence="7">The sequence shown here is derived from an EMBL/GenBank/DDBJ whole genome shotgun (WGS) entry which is preliminary data.</text>
</comment>
<dbReference type="PANTHER" id="PTHR30441">
    <property type="entry name" value="DUF748 DOMAIN-CONTAINING PROTEIN"/>
    <property type="match status" value="1"/>
</dbReference>
<feature type="signal peptide" evidence="5">
    <location>
        <begin position="1"/>
        <end position="18"/>
    </location>
</feature>
<sequence length="1573" mass="173029">MQKLKILFFIMVFFSALAVPSFALPFVDDLYANIKEQTTKGLEASFNRKVKIKKISGRIIGEVLLEGVSIGDEVHLESLKVEFNPIKFIANKGNIVPAITKLTVQKGRLYILRDKKGRFVISDILKKGEDESPPLTAKIILSGVDVVYEDKAGMPYKKQKILSKLEKVKGEINFAKAPKMEFNIKGINEKKSPISLIGSFDGGDLSYNIKVSAKQLSAAAWVNYFAPEVNFSSGSIDVDFEADAKNMTLNLKGIVDSIPVAVKGRIFKDLDLILSFQDADVDKINKLLKNKVSLEAEGLVSANVLLSGHYGNPKIRSIIVVRDGSFFGTGISGSSVITYADKKVKIESSDIKVYKGRINVYGEVALSGKSPIFNINGKTYNVYLPAITQNAPGVEGYLTGDFRIKGSLSDLKGTLSGVLGKASLWGQPLNLFSANIRLKDGYIEFEQLKFASDTAEFIGKGQMSPQKEFSFHAEAKGLKLSGAGPLGPMGLRIDKFFGDLAFNLNDEFLKNPLKNLTASGSIEISKGFIGKQLIKRGGGEVSLSHGKIQARKMFLQQGESTIFASGETGVGVQTDLMVLGKGIYLKDLGIIRQFFSLESLSLEGTVDFYAKVNGFLSNVKSFEDVLALNVSIEVNSGGAKIDNTHIKLISLEAFVDDGDFNINYAYIKTESSEVYGSIKYSKEDDSYGVVANLQAKLDLKDIQFFTQKYGVIEGQGILEFEAVEKKEGQEASLFMDFKGGRFNDIVLDKAKGKIDLKNKKIRFVQPLELQTGKNEITCLGDIYFGENPDENKVDIKLSLKKGDVNEIIKLLSRGYKIYGQFSRSRDVSVKKVNVAKFDLPKFDGQFFEKNRSVEEEGVVWDKLNKSLLQYKLSQEPPIIEAINGEIKSDIKISGKLLAPNFDVQAEIKNGSYKGYDFDKLNSSLKINSGFVTLEKAELKKSEGAAAASGFYDLKTQVISVEVAAKDMPVDVLMLLSKKEFIGKFNAKSEIRGTAKAPIVTLSFGTSNVKLADVSFDGIKGYMTYADKVLTVKEFTVEEKDHISALSGMVKTDGLKLSITLEGHSLGLVNLFNDEFKWMEGDAVGNLNLFAKEGDFSANGNLSIKNGVWHIKALNGDVGSGNVSITANGKKAILHNLSGSWYGGDKAASEPVSFSGYVDWGEKKFNLSMSNGKYYINVPNVYRGNLSMDNMAFSGVFDSPKLIGRVTMMDSIISLPTSSSNTAMGGGKGTKLPILLDLDIDITKNVYLTAGNVNTIDLSNIFLNMEIYGQGIKASGLLTEPNVYGRIYFKRGSVSIFNREFTLLSSSRLESFYPLNIDSTANNYAEFSGRIIPDLNLFALVKVEDTTAKKASSIAPLEVLAEPVKKEVVVVSHITGIPFSKDKNKALNVDLDAFQEDVTTVPSSYKRTAYSKDEIRALLLPDFVKSAMGLNNESLSNVETNAVVADYLNSRLQTVVFRGIERQLEQVLGLESLTLEYNFGKDLRKALGAKDTSQAQTQSLGVGFVKEMFDRFYIDIKYARFEDSGNQSSTEYFNYQLTYRLTQVFSFSYYREPLSINEPISGFSKTSLKATFGF</sequence>
<gene>
    <name evidence="7" type="ORF">A2310_04460</name>
</gene>
<dbReference type="GO" id="GO:0005886">
    <property type="term" value="C:plasma membrane"/>
    <property type="evidence" value="ECO:0007669"/>
    <property type="project" value="InterPro"/>
</dbReference>
<keyword evidence="3" id="KW-1133">Transmembrane helix</keyword>
<dbReference type="PANTHER" id="PTHR30441:SF8">
    <property type="entry name" value="DUF748 DOMAIN-CONTAINING PROTEIN"/>
    <property type="match status" value="1"/>
</dbReference>
<feature type="domain" description="Translocation and assembly module TamB C-terminal" evidence="6">
    <location>
        <begin position="1148"/>
        <end position="1548"/>
    </location>
</feature>
<dbReference type="Pfam" id="PF04357">
    <property type="entry name" value="TamB"/>
    <property type="match status" value="1"/>
</dbReference>
<dbReference type="InterPro" id="IPR052894">
    <property type="entry name" value="AsmA-related"/>
</dbReference>
<feature type="chain" id="PRO_5009514437" description="Translocation and assembly module TamB C-terminal domain-containing protein" evidence="5">
    <location>
        <begin position="19"/>
        <end position="1573"/>
    </location>
</feature>